<dbReference type="InterPro" id="IPR006944">
    <property type="entry name" value="Phage/GTA_portal"/>
</dbReference>
<comment type="caution">
    <text evidence="1">The sequence shown here is derived from an EMBL/GenBank/DDBJ whole genome shotgun (WGS) entry which is preliminary data.</text>
</comment>
<evidence type="ECO:0000313" key="1">
    <source>
        <dbReference type="EMBL" id="KKN64675.1"/>
    </source>
</evidence>
<sequence length="496" mass="56335">MPAIKKKLEDEYDESWVTTASYIYTTKGLFPISVLKAAERKEEKAKSTQLREEQTWLEQNDLVGLPFEASTLLKLKDNCGYFDACVKQIAKDVVGQGWRLELREGKKENNQEKERIIEFIENSGGDRDETFEQTLERGVIDWGCIGWWGWEISRSKAGKKKGLVNGMWHVPAQTIRVHKDFDKYCQVREDEKVWFKRFGVEGDINLETGKEKGAEGEKRANELIYYRNYYPQSDYYGAPNILSSIGSIMGLIGVRDYNLAFFENYGIPAALIILKGKWDKASAKQISDFMDVEIKGTDNAHKTMCIHPGRDSTFEYVKLSVDVKEGSFAVYYKSLRDEVLVAYKMPPYRIGIAEEGSLGGSTAGESTKIYVASVVTPLEKDIERLVTRKLIFEGLKCEDYIFELNELDVRDLDGEAKRDLIYFGLGALTSNQILTRLGKKVYPEGNQYFVSSTYLPIGEDAMEKKATVLEAVKMVIKGKPKLATQIIKIAKQEATK</sequence>
<gene>
    <name evidence="1" type="ORF">LCGC14_0489440</name>
</gene>
<dbReference type="AlphaFoldDB" id="A0A0F9S721"/>
<dbReference type="Pfam" id="PF04860">
    <property type="entry name" value="Phage_portal"/>
    <property type="match status" value="1"/>
</dbReference>
<organism evidence="1">
    <name type="scientific">marine sediment metagenome</name>
    <dbReference type="NCBI Taxonomy" id="412755"/>
    <lineage>
        <taxon>unclassified sequences</taxon>
        <taxon>metagenomes</taxon>
        <taxon>ecological metagenomes</taxon>
    </lineage>
</organism>
<name>A0A0F9S721_9ZZZZ</name>
<reference evidence="1" key="1">
    <citation type="journal article" date="2015" name="Nature">
        <title>Complex archaea that bridge the gap between prokaryotes and eukaryotes.</title>
        <authorList>
            <person name="Spang A."/>
            <person name="Saw J.H."/>
            <person name="Jorgensen S.L."/>
            <person name="Zaremba-Niedzwiedzka K."/>
            <person name="Martijn J."/>
            <person name="Lind A.E."/>
            <person name="van Eijk R."/>
            <person name="Schleper C."/>
            <person name="Guy L."/>
            <person name="Ettema T.J."/>
        </authorList>
    </citation>
    <scope>NUCLEOTIDE SEQUENCE</scope>
</reference>
<protein>
    <submittedName>
        <fullName evidence="1">Uncharacterized protein</fullName>
    </submittedName>
</protein>
<proteinExistence type="predicted"/>
<accession>A0A0F9S721</accession>
<dbReference type="EMBL" id="LAZR01000547">
    <property type="protein sequence ID" value="KKN64675.1"/>
    <property type="molecule type" value="Genomic_DNA"/>
</dbReference>